<dbReference type="Gene3D" id="1.10.10.10">
    <property type="entry name" value="Winged helix-like DNA-binding domain superfamily/Winged helix DNA-binding domain"/>
    <property type="match status" value="1"/>
</dbReference>
<sequence>MQDLESGRWDDVRVFLAAYRHKSLGAAAARVGVDTSTMSRRLTAFEDAIGKRLFERSRSGLVPTRAAELVLVAAEAMESAYARIARDVSGVTATAEGVVRITADPGVSEFFVAPALARLRSLHPNIDVELDTTVRALDLTRQEADLALRSTEPRGADLLITKLASARWVVAAAPALAKTLGTVSSWSPLPWITWDRDFSSFAPARWLAKIAPDAKIALRTSNFSSQLTAAAAGLGVGLFPEPFVHVRGLTVVRPSRGLASTLNALPEGGVWLVGHRALRDVPRVAAVWEFLTEELRRALRAS</sequence>
<dbReference type="InterPro" id="IPR005119">
    <property type="entry name" value="LysR_subst-bd"/>
</dbReference>
<dbReference type="InterPro" id="IPR036390">
    <property type="entry name" value="WH_DNA-bd_sf"/>
</dbReference>
<reference evidence="6 7" key="1">
    <citation type="submission" date="2015-08" db="EMBL/GenBank/DDBJ databases">
        <authorList>
            <person name="Babu N.S."/>
            <person name="Beckwith C.J."/>
            <person name="Beseler K.G."/>
            <person name="Brison A."/>
            <person name="Carone J.V."/>
            <person name="Caskin T.P."/>
            <person name="Diamond M."/>
            <person name="Durham M.E."/>
            <person name="Foxe J.M."/>
            <person name="Go M."/>
            <person name="Henderson B.A."/>
            <person name="Jones I.B."/>
            <person name="McGettigan J.A."/>
            <person name="Micheletti S.J."/>
            <person name="Nasrallah M.E."/>
            <person name="Ortiz D."/>
            <person name="Piller C.R."/>
            <person name="Privatt S.R."/>
            <person name="Schneider S.L."/>
            <person name="Sharp S."/>
            <person name="Smith T.C."/>
            <person name="Stanton J.D."/>
            <person name="Ullery H.E."/>
            <person name="Wilson R.J."/>
            <person name="Serrano M.G."/>
            <person name="Buck G."/>
            <person name="Lee V."/>
            <person name="Wang Y."/>
            <person name="Carvalho R."/>
            <person name="Voegtly L."/>
            <person name="Shi R."/>
            <person name="Duckworth R."/>
            <person name="Johnson A."/>
            <person name="Loviza R."/>
            <person name="Walstead R."/>
            <person name="Shah Z."/>
            <person name="Kiflezghi M."/>
            <person name="Wade K."/>
            <person name="Ball S.L."/>
            <person name="Bradley K.W."/>
            <person name="Asai D.J."/>
            <person name="Bowman C.A."/>
            <person name="Russell D.A."/>
            <person name="Pope W.H."/>
            <person name="Jacobs-Sera D."/>
            <person name="Hendrix R.W."/>
            <person name="Hatfull G.F."/>
        </authorList>
    </citation>
    <scope>NUCLEOTIDE SEQUENCE [LARGE SCALE GENOMIC DNA]</scope>
    <source>
        <strain evidence="6 7">DSM 27710</strain>
    </source>
</reference>
<dbReference type="Gene3D" id="3.40.190.290">
    <property type="match status" value="1"/>
</dbReference>
<accession>A0A0K1PGB8</accession>
<dbReference type="InterPro" id="IPR058163">
    <property type="entry name" value="LysR-type_TF_proteobact-type"/>
</dbReference>
<gene>
    <name evidence="6" type="ORF">AKJ08_2853</name>
</gene>
<proteinExistence type="inferred from homology"/>
<dbReference type="PANTHER" id="PTHR30537:SF3">
    <property type="entry name" value="TRANSCRIPTIONAL REGULATORY PROTEIN"/>
    <property type="match status" value="1"/>
</dbReference>
<dbReference type="PROSITE" id="PS50931">
    <property type="entry name" value="HTH_LYSR"/>
    <property type="match status" value="1"/>
</dbReference>
<evidence type="ECO:0000259" key="5">
    <source>
        <dbReference type="PROSITE" id="PS50931"/>
    </source>
</evidence>
<dbReference type="Pfam" id="PF00126">
    <property type="entry name" value="HTH_1"/>
    <property type="match status" value="1"/>
</dbReference>
<protein>
    <submittedName>
        <fullName evidence="6">Transcriptional regulator, LysR family</fullName>
    </submittedName>
</protein>
<feature type="domain" description="HTH lysR-type" evidence="5">
    <location>
        <begin position="9"/>
        <end position="64"/>
    </location>
</feature>
<name>A0A0K1PGB8_9BACT</name>
<organism evidence="6 7">
    <name type="scientific">Vulgatibacter incomptus</name>
    <dbReference type="NCBI Taxonomy" id="1391653"/>
    <lineage>
        <taxon>Bacteria</taxon>
        <taxon>Pseudomonadati</taxon>
        <taxon>Myxococcota</taxon>
        <taxon>Myxococcia</taxon>
        <taxon>Myxococcales</taxon>
        <taxon>Cystobacterineae</taxon>
        <taxon>Vulgatibacteraceae</taxon>
        <taxon>Vulgatibacter</taxon>
    </lineage>
</organism>
<dbReference type="SUPFAM" id="SSF53850">
    <property type="entry name" value="Periplasmic binding protein-like II"/>
    <property type="match status" value="1"/>
</dbReference>
<evidence type="ECO:0000313" key="7">
    <source>
        <dbReference type="Proteomes" id="UP000055590"/>
    </source>
</evidence>
<evidence type="ECO:0000256" key="4">
    <source>
        <dbReference type="ARBA" id="ARBA00023163"/>
    </source>
</evidence>
<keyword evidence="7" id="KW-1185">Reference proteome</keyword>
<dbReference type="GO" id="GO:0003700">
    <property type="term" value="F:DNA-binding transcription factor activity"/>
    <property type="evidence" value="ECO:0007669"/>
    <property type="project" value="InterPro"/>
</dbReference>
<dbReference type="EMBL" id="CP012332">
    <property type="protein sequence ID" value="AKU92466.1"/>
    <property type="molecule type" value="Genomic_DNA"/>
</dbReference>
<dbReference type="Pfam" id="PF03466">
    <property type="entry name" value="LysR_substrate"/>
    <property type="match status" value="1"/>
</dbReference>
<dbReference type="Proteomes" id="UP000055590">
    <property type="component" value="Chromosome"/>
</dbReference>
<dbReference type="SUPFAM" id="SSF46785">
    <property type="entry name" value="Winged helix' DNA-binding domain"/>
    <property type="match status" value="1"/>
</dbReference>
<keyword evidence="2" id="KW-0805">Transcription regulation</keyword>
<dbReference type="GO" id="GO:0006351">
    <property type="term" value="P:DNA-templated transcription"/>
    <property type="evidence" value="ECO:0007669"/>
    <property type="project" value="TreeGrafter"/>
</dbReference>
<dbReference type="InterPro" id="IPR000847">
    <property type="entry name" value="LysR_HTH_N"/>
</dbReference>
<evidence type="ECO:0000256" key="2">
    <source>
        <dbReference type="ARBA" id="ARBA00023015"/>
    </source>
</evidence>
<dbReference type="AlphaFoldDB" id="A0A0K1PGB8"/>
<keyword evidence="3" id="KW-0238">DNA-binding</keyword>
<evidence type="ECO:0000313" key="6">
    <source>
        <dbReference type="EMBL" id="AKU92466.1"/>
    </source>
</evidence>
<evidence type="ECO:0000256" key="1">
    <source>
        <dbReference type="ARBA" id="ARBA00009437"/>
    </source>
</evidence>
<evidence type="ECO:0000256" key="3">
    <source>
        <dbReference type="ARBA" id="ARBA00023125"/>
    </source>
</evidence>
<comment type="similarity">
    <text evidence="1">Belongs to the LysR transcriptional regulatory family.</text>
</comment>
<dbReference type="InterPro" id="IPR036388">
    <property type="entry name" value="WH-like_DNA-bd_sf"/>
</dbReference>
<keyword evidence="4" id="KW-0804">Transcription</keyword>
<dbReference type="KEGG" id="vin:AKJ08_2853"/>
<dbReference type="PANTHER" id="PTHR30537">
    <property type="entry name" value="HTH-TYPE TRANSCRIPTIONAL REGULATOR"/>
    <property type="match status" value="1"/>
</dbReference>
<dbReference type="GO" id="GO:0043565">
    <property type="term" value="F:sequence-specific DNA binding"/>
    <property type="evidence" value="ECO:0007669"/>
    <property type="project" value="TreeGrafter"/>
</dbReference>
<dbReference type="STRING" id="1391653.AKJ08_2853"/>